<evidence type="ECO:0000313" key="4">
    <source>
        <dbReference type="EMBL" id="KAJ8033246.1"/>
    </source>
</evidence>
<keyword evidence="2" id="KW-0812">Transmembrane</keyword>
<gene>
    <name evidence="4" type="ORF">HOLleu_23421</name>
</gene>
<feature type="transmembrane region" description="Helical" evidence="2">
    <location>
        <begin position="101"/>
        <end position="125"/>
    </location>
</feature>
<dbReference type="Proteomes" id="UP001152320">
    <property type="component" value="Chromosome 11"/>
</dbReference>
<feature type="compositionally biased region" description="Basic and acidic residues" evidence="1">
    <location>
        <begin position="228"/>
        <end position="247"/>
    </location>
</feature>
<keyword evidence="5" id="KW-1185">Reference proteome</keyword>
<feature type="region of interest" description="Disordered" evidence="1">
    <location>
        <begin position="228"/>
        <end position="255"/>
    </location>
</feature>
<evidence type="ECO:0000313" key="5">
    <source>
        <dbReference type="Proteomes" id="UP001152320"/>
    </source>
</evidence>
<dbReference type="AlphaFoldDB" id="A0A9Q1BVC3"/>
<reference evidence="4" key="1">
    <citation type="submission" date="2021-10" db="EMBL/GenBank/DDBJ databases">
        <title>Tropical sea cucumber genome reveals ecological adaptation and Cuvierian tubules defense mechanism.</title>
        <authorList>
            <person name="Chen T."/>
        </authorList>
    </citation>
    <scope>NUCLEOTIDE SEQUENCE</scope>
    <source>
        <strain evidence="4">Nanhai2018</strain>
        <tissue evidence="4">Muscle</tissue>
    </source>
</reference>
<evidence type="ECO:0000256" key="1">
    <source>
        <dbReference type="SAM" id="MobiDB-lite"/>
    </source>
</evidence>
<comment type="caution">
    <text evidence="4">The sequence shown here is derived from an EMBL/GenBank/DDBJ whole genome shotgun (WGS) entry which is preliminary data.</text>
</comment>
<feature type="domain" description="WSC" evidence="3">
    <location>
        <begin position="1"/>
        <end position="96"/>
    </location>
</feature>
<name>A0A9Q1BVC3_HOLLE</name>
<feature type="region of interest" description="Disordered" evidence="1">
    <location>
        <begin position="150"/>
        <end position="179"/>
    </location>
</feature>
<evidence type="ECO:0000259" key="3">
    <source>
        <dbReference type="PROSITE" id="PS51212"/>
    </source>
</evidence>
<sequence>MGCFRYPNSTSHIQYGTYVRHNLSTYSCALICEKEIGLRTPFSLSKKTLCHCDSHLEDFKITKQVADEYCRYRCTNALPRTEYCGHFDTMAVYAAEDGQRLITILLVVGAILLPFVIPTCIYALVCNTTSNNRRKRQCLGFSPKKKFSVKPDGTGSATNENKTLCPMTPIPRGANKNNASRGVFSRTSVLLETKISPPTVSSQVVLHGEQLVYREDYREDVQRREYTVAGGELEREVASSSRTDESPYSHQDQASSLHQAGGYECLGQTNEIQDENSSVTVKLQSQHPQPLPLNVKPASVLMPPSPKYASIKATNAIANRSTAHLTNAKKPCM</sequence>
<dbReference type="InterPro" id="IPR002889">
    <property type="entry name" value="WSC_carb-bd"/>
</dbReference>
<evidence type="ECO:0000256" key="2">
    <source>
        <dbReference type="SAM" id="Phobius"/>
    </source>
</evidence>
<dbReference type="SMART" id="SM00321">
    <property type="entry name" value="WSC"/>
    <property type="match status" value="1"/>
</dbReference>
<accession>A0A9Q1BVC3</accession>
<organism evidence="4 5">
    <name type="scientific">Holothuria leucospilota</name>
    <name type="common">Black long sea cucumber</name>
    <name type="synonym">Mertensiothuria leucospilota</name>
    <dbReference type="NCBI Taxonomy" id="206669"/>
    <lineage>
        <taxon>Eukaryota</taxon>
        <taxon>Metazoa</taxon>
        <taxon>Echinodermata</taxon>
        <taxon>Eleutherozoa</taxon>
        <taxon>Echinozoa</taxon>
        <taxon>Holothuroidea</taxon>
        <taxon>Aspidochirotacea</taxon>
        <taxon>Aspidochirotida</taxon>
        <taxon>Holothuriidae</taxon>
        <taxon>Holothuria</taxon>
    </lineage>
</organism>
<keyword evidence="2" id="KW-1133">Transmembrane helix</keyword>
<protein>
    <recommendedName>
        <fullName evidence="3">WSC domain-containing protein</fullName>
    </recommendedName>
</protein>
<keyword evidence="2" id="KW-0472">Membrane</keyword>
<proteinExistence type="predicted"/>
<dbReference type="EMBL" id="JAIZAY010000011">
    <property type="protein sequence ID" value="KAJ8033246.1"/>
    <property type="molecule type" value="Genomic_DNA"/>
</dbReference>
<dbReference type="PROSITE" id="PS51212">
    <property type="entry name" value="WSC"/>
    <property type="match status" value="1"/>
</dbReference>